<keyword evidence="2" id="KW-1185">Reference proteome</keyword>
<dbReference type="Gene3D" id="1.20.1280.50">
    <property type="match status" value="1"/>
</dbReference>
<reference evidence="2" key="1">
    <citation type="journal article" date="2012" name="Science">
        <title>The Paleozoic origin of enzymatic lignin decomposition reconstructed from 31 fungal genomes.</title>
        <authorList>
            <person name="Floudas D."/>
            <person name="Binder M."/>
            <person name="Riley R."/>
            <person name="Barry K."/>
            <person name="Blanchette R.A."/>
            <person name="Henrissat B."/>
            <person name="Martinez A.T."/>
            <person name="Otillar R."/>
            <person name="Spatafora J.W."/>
            <person name="Yadav J.S."/>
            <person name="Aerts A."/>
            <person name="Benoit I."/>
            <person name="Boyd A."/>
            <person name="Carlson A."/>
            <person name="Copeland A."/>
            <person name="Coutinho P.M."/>
            <person name="de Vries R.P."/>
            <person name="Ferreira P."/>
            <person name="Findley K."/>
            <person name="Foster B."/>
            <person name="Gaskell J."/>
            <person name="Glotzer D."/>
            <person name="Gorecki P."/>
            <person name="Heitman J."/>
            <person name="Hesse C."/>
            <person name="Hori C."/>
            <person name="Igarashi K."/>
            <person name="Jurgens J.A."/>
            <person name="Kallen N."/>
            <person name="Kersten P."/>
            <person name="Kohler A."/>
            <person name="Kuees U."/>
            <person name="Kumar T.K.A."/>
            <person name="Kuo A."/>
            <person name="LaButti K."/>
            <person name="Larrondo L.F."/>
            <person name="Lindquist E."/>
            <person name="Ling A."/>
            <person name="Lombard V."/>
            <person name="Lucas S."/>
            <person name="Lundell T."/>
            <person name="Martin R."/>
            <person name="McLaughlin D.J."/>
            <person name="Morgenstern I."/>
            <person name="Morin E."/>
            <person name="Murat C."/>
            <person name="Nagy L.G."/>
            <person name="Nolan M."/>
            <person name="Ohm R.A."/>
            <person name="Patyshakuliyeva A."/>
            <person name="Rokas A."/>
            <person name="Ruiz-Duenas F.J."/>
            <person name="Sabat G."/>
            <person name="Salamov A."/>
            <person name="Samejima M."/>
            <person name="Schmutz J."/>
            <person name="Slot J.C."/>
            <person name="St John F."/>
            <person name="Stenlid J."/>
            <person name="Sun H."/>
            <person name="Sun S."/>
            <person name="Syed K."/>
            <person name="Tsang A."/>
            <person name="Wiebenga A."/>
            <person name="Young D."/>
            <person name="Pisabarro A."/>
            <person name="Eastwood D.C."/>
            <person name="Martin F."/>
            <person name="Cullen D."/>
            <person name="Grigoriev I.V."/>
            <person name="Hibbett D.S."/>
        </authorList>
    </citation>
    <scope>NUCLEOTIDE SEQUENCE [LARGE SCALE GENOMIC DNA]</scope>
    <source>
        <strain evidence="2">RWD-64-598 SS2</strain>
    </source>
</reference>
<organism evidence="1 2">
    <name type="scientific">Coniophora puteana (strain RWD-64-598)</name>
    <name type="common">Brown rot fungus</name>
    <dbReference type="NCBI Taxonomy" id="741705"/>
    <lineage>
        <taxon>Eukaryota</taxon>
        <taxon>Fungi</taxon>
        <taxon>Dikarya</taxon>
        <taxon>Basidiomycota</taxon>
        <taxon>Agaricomycotina</taxon>
        <taxon>Agaricomycetes</taxon>
        <taxon>Agaricomycetidae</taxon>
        <taxon>Boletales</taxon>
        <taxon>Coniophorineae</taxon>
        <taxon>Coniophoraceae</taxon>
        <taxon>Coniophora</taxon>
    </lineage>
</organism>
<evidence type="ECO:0000313" key="1">
    <source>
        <dbReference type="EMBL" id="EIW81356.1"/>
    </source>
</evidence>
<dbReference type="EMBL" id="JH711578">
    <property type="protein sequence ID" value="EIW81356.1"/>
    <property type="molecule type" value="Genomic_DNA"/>
</dbReference>
<dbReference type="Gene3D" id="3.80.10.10">
    <property type="entry name" value="Ribonuclease Inhibitor"/>
    <property type="match status" value="1"/>
</dbReference>
<proteinExistence type="predicted"/>
<evidence type="ECO:0000313" key="2">
    <source>
        <dbReference type="Proteomes" id="UP000053558"/>
    </source>
</evidence>
<gene>
    <name evidence="1" type="ORF">CONPUDRAFT_165524</name>
</gene>
<comment type="caution">
    <text evidence="1">The sequence shown here is derived from an EMBL/GenBank/DDBJ whole genome shotgun (WGS) entry which is preliminary data.</text>
</comment>
<dbReference type="GeneID" id="19205329"/>
<dbReference type="KEGG" id="cput:CONPUDRAFT_165524"/>
<dbReference type="OMA" id="CNPPIRI"/>
<dbReference type="AlphaFoldDB" id="A0A5M3MQL8"/>
<name>A0A5M3MQL8_CONPW</name>
<dbReference type="SUPFAM" id="SSF81383">
    <property type="entry name" value="F-box domain"/>
    <property type="match status" value="1"/>
</dbReference>
<dbReference type="InterPro" id="IPR036047">
    <property type="entry name" value="F-box-like_dom_sf"/>
</dbReference>
<sequence>MSECLSTATTIMGLTPTPPISTKDQDTPVYSTSILPTELLIEIFIFAVRGNPDTLAALTLSKVCHLWRDTIDISPRIWQHVTVRDTGHSDKFIDAQAQLWVQRSFPLQFSLELHLTDFQRLLSILSSYLCHLDRWRLCKIEYENRIFLISMPLLARKRRPLLRHLELQLREPFDDVNNSDGGNDESIFYSDGAPYISMHIPISQLPSSIPFRTLGFSSLDITEASLDHAVSSPDLLAFLRSCPMLETFAYHGSSFAEDILPVSPPIIVLPHLEKLLLHTVCNQRAILSSLCAPLLRELRLKHMNVDYPLPAYHAVEPGDSDDEAADFSQSPSSDHHTGMGLRAFLTRSRPPLEVLDMCFVDMRTKDFRWMFERLPRLRYFSIEGSDMSDKVIALFAPFRVYRSPTVSPGASPSTALAELEPRYAVRLPRLAILKLFSCQQCSGESMVDAITRRVRFMDSAMPNNSLVHVVIANCQSFTTRNGQDLEWELGHRLHWSL</sequence>
<dbReference type="OrthoDB" id="3359674at2759"/>
<dbReference type="Proteomes" id="UP000053558">
    <property type="component" value="Unassembled WGS sequence"/>
</dbReference>
<protein>
    <submittedName>
        <fullName evidence="1">Uncharacterized protein</fullName>
    </submittedName>
</protein>
<accession>A0A5M3MQL8</accession>
<dbReference type="InterPro" id="IPR032675">
    <property type="entry name" value="LRR_dom_sf"/>
</dbReference>
<dbReference type="SUPFAM" id="SSF52047">
    <property type="entry name" value="RNI-like"/>
    <property type="match status" value="1"/>
</dbReference>
<dbReference type="RefSeq" id="XP_007768720.1">
    <property type="nucleotide sequence ID" value="XM_007770530.1"/>
</dbReference>